<reference evidence="1 2" key="1">
    <citation type="journal article" date="2008" name="Nature">
        <title>The genome of Laccaria bicolor provides insights into mycorrhizal symbiosis.</title>
        <authorList>
            <person name="Martin F."/>
            <person name="Aerts A."/>
            <person name="Ahren D."/>
            <person name="Brun A."/>
            <person name="Danchin E.G.J."/>
            <person name="Duchaussoy F."/>
            <person name="Gibon J."/>
            <person name="Kohler A."/>
            <person name="Lindquist E."/>
            <person name="Pereda V."/>
            <person name="Salamov A."/>
            <person name="Shapiro H.J."/>
            <person name="Wuyts J."/>
            <person name="Blaudez D."/>
            <person name="Buee M."/>
            <person name="Brokstein P."/>
            <person name="Canbaeck B."/>
            <person name="Cohen D."/>
            <person name="Courty P.E."/>
            <person name="Coutinho P.M."/>
            <person name="Delaruelle C."/>
            <person name="Detter J.C."/>
            <person name="Deveau A."/>
            <person name="DiFazio S."/>
            <person name="Duplessis S."/>
            <person name="Fraissinet-Tachet L."/>
            <person name="Lucic E."/>
            <person name="Frey-Klett P."/>
            <person name="Fourrey C."/>
            <person name="Feussner I."/>
            <person name="Gay G."/>
            <person name="Grimwood J."/>
            <person name="Hoegger P.J."/>
            <person name="Jain P."/>
            <person name="Kilaru S."/>
            <person name="Labbe J."/>
            <person name="Lin Y.C."/>
            <person name="Legue V."/>
            <person name="Le Tacon F."/>
            <person name="Marmeisse R."/>
            <person name="Melayah D."/>
            <person name="Montanini B."/>
            <person name="Muratet M."/>
            <person name="Nehls U."/>
            <person name="Niculita-Hirzel H."/>
            <person name="Oudot-Le Secq M.P."/>
            <person name="Peter M."/>
            <person name="Quesneville H."/>
            <person name="Rajashekar B."/>
            <person name="Reich M."/>
            <person name="Rouhier N."/>
            <person name="Schmutz J."/>
            <person name="Yin T."/>
            <person name="Chalot M."/>
            <person name="Henrissat B."/>
            <person name="Kuees U."/>
            <person name="Lucas S."/>
            <person name="Van de Peer Y."/>
            <person name="Podila G.K."/>
            <person name="Polle A."/>
            <person name="Pukkila P.J."/>
            <person name="Richardson P.M."/>
            <person name="Rouze P."/>
            <person name="Sanders I.R."/>
            <person name="Stajich J.E."/>
            <person name="Tunlid A."/>
            <person name="Tuskan G."/>
            <person name="Grigoriev I.V."/>
        </authorList>
    </citation>
    <scope>NUCLEOTIDE SEQUENCE [LARGE SCALE GENOMIC DNA]</scope>
    <source>
        <strain evidence="2">S238N-H82 / ATCC MYA-4686</strain>
    </source>
</reference>
<dbReference type="RefSeq" id="XP_001882743.1">
    <property type="nucleotide sequence ID" value="XM_001882708.1"/>
</dbReference>
<keyword evidence="2" id="KW-1185">Reference proteome</keyword>
<gene>
    <name evidence="1" type="ORF">LACBIDRAFT_328675</name>
</gene>
<dbReference type="HOGENOM" id="CLU_1142748_0_0_1"/>
<dbReference type="EMBL" id="DS547108">
    <property type="protein sequence ID" value="EDR06371.1"/>
    <property type="molecule type" value="Genomic_DNA"/>
</dbReference>
<dbReference type="InParanoid" id="B0DFM8"/>
<dbReference type="AlphaFoldDB" id="B0DFM8"/>
<proteinExistence type="predicted"/>
<accession>B0DFM8</accession>
<protein>
    <submittedName>
        <fullName evidence="1">Predicted protein</fullName>
    </submittedName>
</protein>
<name>B0DFM8_LACBS</name>
<evidence type="ECO:0000313" key="2">
    <source>
        <dbReference type="Proteomes" id="UP000001194"/>
    </source>
</evidence>
<organism evidence="2">
    <name type="scientific">Laccaria bicolor (strain S238N-H82 / ATCC MYA-4686)</name>
    <name type="common">Bicoloured deceiver</name>
    <name type="synonym">Laccaria laccata var. bicolor</name>
    <dbReference type="NCBI Taxonomy" id="486041"/>
    <lineage>
        <taxon>Eukaryota</taxon>
        <taxon>Fungi</taxon>
        <taxon>Dikarya</taxon>
        <taxon>Basidiomycota</taxon>
        <taxon>Agaricomycotina</taxon>
        <taxon>Agaricomycetes</taxon>
        <taxon>Agaricomycetidae</taxon>
        <taxon>Agaricales</taxon>
        <taxon>Agaricineae</taxon>
        <taxon>Hydnangiaceae</taxon>
        <taxon>Laccaria</taxon>
    </lineage>
</organism>
<dbReference type="KEGG" id="lbc:LACBIDRAFT_328675"/>
<evidence type="ECO:0000313" key="1">
    <source>
        <dbReference type="EMBL" id="EDR06371.1"/>
    </source>
</evidence>
<dbReference type="GeneID" id="6078511"/>
<dbReference type="OrthoDB" id="10629636at2759"/>
<dbReference type="Proteomes" id="UP000001194">
    <property type="component" value="Unassembled WGS sequence"/>
</dbReference>
<sequence>MRSHLPRSGHDGGWDETSLLFLAFLHCTQQWSTASKNTTLGGLIFDQTSINTPIFLKIPPTCHQHDVRITKWRQSVALEKAPDSEQIHVLFLADYANILRVLPLNVNASMTTSAQLKRPTNYSHNLAKCPKTERKARDLESRVSTILDDRLKYTYTLQKLLNSASLCVNNHLRKEAGINDANPPPTQVYGVLHTPLEVIMIRTCAKCGCLHKARQRPEVFGRCLGFCIWLSLSTPIQHMRSGM</sequence>